<evidence type="ECO:0000259" key="2">
    <source>
        <dbReference type="Pfam" id="PF05233"/>
    </source>
</evidence>
<dbReference type="OrthoDB" id="9795345at2"/>
<organism evidence="4 5">
    <name type="scientific">Caballeronia udeis</name>
    <dbReference type="NCBI Taxonomy" id="1232866"/>
    <lineage>
        <taxon>Bacteria</taxon>
        <taxon>Pseudomonadati</taxon>
        <taxon>Pseudomonadota</taxon>
        <taxon>Betaproteobacteria</taxon>
        <taxon>Burkholderiales</taxon>
        <taxon>Burkholderiaceae</taxon>
        <taxon>Caballeronia</taxon>
    </lineage>
</organism>
<feature type="region of interest" description="Disordered" evidence="1">
    <location>
        <begin position="184"/>
        <end position="206"/>
    </location>
</feature>
<dbReference type="NCBIfam" id="TIGR01848">
    <property type="entry name" value="PHA_reg_PhaR"/>
    <property type="match status" value="1"/>
</dbReference>
<proteinExistence type="predicted"/>
<evidence type="ECO:0000313" key="5">
    <source>
        <dbReference type="Proteomes" id="UP000054683"/>
    </source>
</evidence>
<dbReference type="AlphaFoldDB" id="A0A158FSI4"/>
<gene>
    <name evidence="4" type="ORF">AWB69_01563</name>
</gene>
<dbReference type="GO" id="GO:0006355">
    <property type="term" value="P:regulation of DNA-templated transcription"/>
    <property type="evidence" value="ECO:0007669"/>
    <property type="project" value="InterPro"/>
</dbReference>
<dbReference type="Proteomes" id="UP000054683">
    <property type="component" value="Unassembled WGS sequence"/>
</dbReference>
<feature type="domain" description="PHA accumulation regulator DNA-binding N-terminal" evidence="3">
    <location>
        <begin position="11"/>
        <end position="70"/>
    </location>
</feature>
<feature type="compositionally biased region" description="Low complexity" evidence="1">
    <location>
        <begin position="184"/>
        <end position="199"/>
    </location>
</feature>
<evidence type="ECO:0000256" key="1">
    <source>
        <dbReference type="SAM" id="MobiDB-lite"/>
    </source>
</evidence>
<feature type="domain" description="PHB accumulation regulatory" evidence="2">
    <location>
        <begin position="128"/>
        <end position="167"/>
    </location>
</feature>
<feature type="domain" description="PHB accumulation regulatory" evidence="2">
    <location>
        <begin position="75"/>
        <end position="113"/>
    </location>
</feature>
<evidence type="ECO:0000259" key="3">
    <source>
        <dbReference type="Pfam" id="PF07879"/>
    </source>
</evidence>
<evidence type="ECO:0000313" key="4">
    <source>
        <dbReference type="EMBL" id="SAL22796.1"/>
    </source>
</evidence>
<dbReference type="InterPro" id="IPR012909">
    <property type="entry name" value="PHA_DNA-bd_N"/>
</dbReference>
<sequence>MTTTKKSAERLIKKYPNRRLYDTETSTYITLSDVKQLVLDQEEFKVMDAKSAEDLTRSILLQIILEEESGGLPMFSSTMLSQIIRFYGNAMQGMMGTYLEKNIQAFIDIQHKLTDQSKGLIDGNAVPLNPEVWSQFMNMQAPMMQGMMTSYIEQSKNMFVQMQEQMQTQAKSMFNTFPFPTPVTGATPATTATTATTPPASTPEKK</sequence>
<name>A0A158FSI4_9BURK</name>
<dbReference type="InterPro" id="IPR007897">
    <property type="entry name" value="PHB_accumulat"/>
</dbReference>
<dbReference type="InterPro" id="IPR010134">
    <property type="entry name" value="PHA_reg_PhaR"/>
</dbReference>
<dbReference type="EMBL" id="FCOK02000007">
    <property type="protein sequence ID" value="SAL22796.1"/>
    <property type="molecule type" value="Genomic_DNA"/>
</dbReference>
<dbReference type="Pfam" id="PF07879">
    <property type="entry name" value="PHB_acc_N"/>
    <property type="match status" value="1"/>
</dbReference>
<dbReference type="Pfam" id="PF05233">
    <property type="entry name" value="PHB_acc"/>
    <property type="match status" value="2"/>
</dbReference>
<protein>
    <submittedName>
        <fullName evidence="4">Polyhydroxyalkanoate synthesis repressor PhaR</fullName>
    </submittedName>
</protein>
<accession>A0A158FSI4</accession>
<dbReference type="RefSeq" id="WP_062083901.1">
    <property type="nucleotide sequence ID" value="NZ_FCOK02000007.1"/>
</dbReference>
<reference evidence="4 5" key="1">
    <citation type="submission" date="2016-01" db="EMBL/GenBank/DDBJ databases">
        <authorList>
            <person name="Oliw E.H."/>
        </authorList>
    </citation>
    <scope>NUCLEOTIDE SEQUENCE [LARGE SCALE GENOMIC DNA]</scope>
    <source>
        <strain evidence="4">LMG 27134</strain>
    </source>
</reference>